<gene>
    <name evidence="1" type="ORF">CCMP2556_LOCUS29050</name>
</gene>
<protein>
    <submittedName>
        <fullName evidence="1">Uncharacterized protein</fullName>
    </submittedName>
</protein>
<evidence type="ECO:0000313" key="1">
    <source>
        <dbReference type="EMBL" id="CAK9058928.1"/>
    </source>
</evidence>
<evidence type="ECO:0000313" key="2">
    <source>
        <dbReference type="Proteomes" id="UP001642484"/>
    </source>
</evidence>
<name>A0ABP0N651_9DINO</name>
<accession>A0ABP0N651</accession>
<proteinExistence type="predicted"/>
<comment type="caution">
    <text evidence="1">The sequence shown here is derived from an EMBL/GenBank/DDBJ whole genome shotgun (WGS) entry which is preliminary data.</text>
</comment>
<sequence length="61" mass="6871">MILNPNFRELHVAEQPPLINPLVSAIQGWLRDNGQPLFDFLAKPDTVKQILKERGARLGPP</sequence>
<reference evidence="1 2" key="1">
    <citation type="submission" date="2024-02" db="EMBL/GenBank/DDBJ databases">
        <authorList>
            <person name="Chen Y."/>
            <person name="Shah S."/>
            <person name="Dougan E. K."/>
            <person name="Thang M."/>
            <person name="Chan C."/>
        </authorList>
    </citation>
    <scope>NUCLEOTIDE SEQUENCE [LARGE SCALE GENOMIC DNA]</scope>
</reference>
<keyword evidence="2" id="KW-1185">Reference proteome</keyword>
<dbReference type="Proteomes" id="UP001642484">
    <property type="component" value="Unassembled WGS sequence"/>
</dbReference>
<dbReference type="EMBL" id="CAXAMN010021374">
    <property type="protein sequence ID" value="CAK9058928.1"/>
    <property type="molecule type" value="Genomic_DNA"/>
</dbReference>
<organism evidence="1 2">
    <name type="scientific">Durusdinium trenchii</name>
    <dbReference type="NCBI Taxonomy" id="1381693"/>
    <lineage>
        <taxon>Eukaryota</taxon>
        <taxon>Sar</taxon>
        <taxon>Alveolata</taxon>
        <taxon>Dinophyceae</taxon>
        <taxon>Suessiales</taxon>
        <taxon>Symbiodiniaceae</taxon>
        <taxon>Durusdinium</taxon>
    </lineage>
</organism>